<evidence type="ECO:0000259" key="1">
    <source>
        <dbReference type="Pfam" id="PF12728"/>
    </source>
</evidence>
<reference evidence="2 3" key="1">
    <citation type="submission" date="2020-09" db="EMBL/GenBank/DDBJ databases">
        <authorList>
            <person name="Kim M.K."/>
        </authorList>
    </citation>
    <scope>NUCLEOTIDE SEQUENCE [LARGE SCALE GENOMIC DNA]</scope>
    <source>
        <strain evidence="2 3">BT646</strain>
    </source>
</reference>
<gene>
    <name evidence="2" type="ORF">IC231_13590</name>
</gene>
<comment type="caution">
    <text evidence="2">The sequence shown here is derived from an EMBL/GenBank/DDBJ whole genome shotgun (WGS) entry which is preliminary data.</text>
</comment>
<dbReference type="RefSeq" id="WP_190785061.1">
    <property type="nucleotide sequence ID" value="NZ_JACWZZ010000003.1"/>
</dbReference>
<dbReference type="EMBL" id="JACWZZ010000003">
    <property type="protein sequence ID" value="MBD2716073.1"/>
    <property type="molecule type" value="Genomic_DNA"/>
</dbReference>
<dbReference type="InterPro" id="IPR041657">
    <property type="entry name" value="HTH_17"/>
</dbReference>
<dbReference type="Proteomes" id="UP000642468">
    <property type="component" value="Unassembled WGS sequence"/>
</dbReference>
<proteinExistence type="predicted"/>
<dbReference type="Pfam" id="PF12728">
    <property type="entry name" value="HTH_17"/>
    <property type="match status" value="1"/>
</dbReference>
<name>A0ABR8JKI6_9BACT</name>
<evidence type="ECO:0000313" key="2">
    <source>
        <dbReference type="EMBL" id="MBD2716073.1"/>
    </source>
</evidence>
<organism evidence="2 3">
    <name type="scientific">Hymenobacter duratus</name>
    <dbReference type="NCBI Taxonomy" id="2771356"/>
    <lineage>
        <taxon>Bacteria</taxon>
        <taxon>Pseudomonadati</taxon>
        <taxon>Bacteroidota</taxon>
        <taxon>Cytophagia</taxon>
        <taxon>Cytophagales</taxon>
        <taxon>Hymenobacteraceae</taxon>
        <taxon>Hymenobacter</taxon>
    </lineage>
</organism>
<keyword evidence="3" id="KW-1185">Reference proteome</keyword>
<feature type="domain" description="Helix-turn-helix" evidence="1">
    <location>
        <begin position="33"/>
        <end position="88"/>
    </location>
</feature>
<accession>A0ABR8JKI6</accession>
<evidence type="ECO:0000313" key="3">
    <source>
        <dbReference type="Proteomes" id="UP000642468"/>
    </source>
</evidence>
<protein>
    <submittedName>
        <fullName evidence="2">Helix-turn-helix domain-containing protein</fullName>
    </submittedName>
</protein>
<sequence>MEIILLTPEQLSILIAEAIATAVAPTAATDAILTVKETAKRLKRSEKFIRDEIQRGRLKADNSNHKVSGTRASWRVRESDISAYLKRLR</sequence>